<proteinExistence type="predicted"/>
<organism evidence="3 4">
    <name type="scientific">Globodera rostochiensis</name>
    <name type="common">Golden nematode worm</name>
    <name type="synonym">Heterodera rostochiensis</name>
    <dbReference type="NCBI Taxonomy" id="31243"/>
    <lineage>
        <taxon>Eukaryota</taxon>
        <taxon>Metazoa</taxon>
        <taxon>Ecdysozoa</taxon>
        <taxon>Nematoda</taxon>
        <taxon>Chromadorea</taxon>
        <taxon>Rhabditida</taxon>
        <taxon>Tylenchina</taxon>
        <taxon>Tylenchomorpha</taxon>
        <taxon>Tylenchoidea</taxon>
        <taxon>Heteroderidae</taxon>
        <taxon>Heteroderinae</taxon>
        <taxon>Globodera</taxon>
    </lineage>
</organism>
<dbReference type="Gene3D" id="1.10.287.70">
    <property type="match status" value="2"/>
</dbReference>
<feature type="transmembrane region" description="Helical" evidence="1">
    <location>
        <begin position="477"/>
        <end position="495"/>
    </location>
</feature>
<dbReference type="PRINTS" id="PR00069">
    <property type="entry name" value="ALDKETRDTASE"/>
</dbReference>
<dbReference type="InterPro" id="IPR015449">
    <property type="entry name" value="K_chnl_Ca-activ_SK"/>
</dbReference>
<name>A0A914HKJ8_GLORO</name>
<dbReference type="GO" id="GO:0016020">
    <property type="term" value="C:membrane"/>
    <property type="evidence" value="ECO:0007669"/>
    <property type="project" value="InterPro"/>
</dbReference>
<feature type="transmembrane region" description="Helical" evidence="1">
    <location>
        <begin position="599"/>
        <end position="620"/>
    </location>
</feature>
<dbReference type="Gene3D" id="3.20.20.100">
    <property type="entry name" value="NADP-dependent oxidoreductase domain"/>
    <property type="match status" value="1"/>
</dbReference>
<dbReference type="Pfam" id="PF02888">
    <property type="entry name" value="CaMBD"/>
    <property type="match status" value="1"/>
</dbReference>
<dbReference type="Pfam" id="PF03530">
    <property type="entry name" value="SK_channel"/>
    <property type="match status" value="1"/>
</dbReference>
<dbReference type="Proteomes" id="UP000887572">
    <property type="component" value="Unplaced"/>
</dbReference>
<accession>A0A914HKJ8</accession>
<keyword evidence="1" id="KW-0472">Membrane</keyword>
<dbReference type="SUPFAM" id="SSF81324">
    <property type="entry name" value="Voltage-gated potassium channels"/>
    <property type="match status" value="1"/>
</dbReference>
<feature type="domain" description="Calmodulin-binding" evidence="2">
    <location>
        <begin position="638"/>
        <end position="710"/>
    </location>
</feature>
<evidence type="ECO:0000313" key="3">
    <source>
        <dbReference type="Proteomes" id="UP000887572"/>
    </source>
</evidence>
<sequence length="758" mass="85608">MDGPAAIFSYFKYILTSKNSKPAIVDELNEPLLKMDKFKVPYIKLSNGIELPSLTVVPLLNLDPEQKSQVFRAAISAGYSHIDLSNVRMGTPSLISAIMDDLGHLHTDCENLFLTAKLVAEDDLDGMKQKFADLLNCLHTDHINLLMIGFSECGRRDRQDKKGIINNNTMPTNILEDQLEQGQQGRTAAAKHIDTLMKAWHVAEQLYMEGKVKALGVSRTDIKLVKQLCERAQIRPHCWQIDLAPLMANFDDVLELSKHQKLTPIIRANAMGASSKFGSQQQRGFYHTLLREMANKYAKSATQVLCRWLYQRDMAVVCSCATANRIGDQTNIFDFRISPEDMRRLNGLYNRNSIPSPYQLPQKASTSERSRHLIYACRHSAELALTFALLGITFMILAMEFGFAKWSKLDELARCAVAATTAALLGFTVRYHVLHTKYHMHVNAIGCWRSALHVRQRLQVLLELIVCALTPVPLLRFPSGGEAFACALMFLRLYWLPRVLHLRSRLCTDAAAKSIAGLNRVKTDTRFMLKLMLFLHPGPTLSTFVFCFWLVGAYILRLCESNIEDNKLLTYYNTLWMMCVTFLTIGYGDIYPVTTCGRLMAIVTGIVGVCVASMIVAVIVQKISLSQAEERVHKFMAKTKFAKSLKVTAAQVLKESWFVYKNRQNLDKLKYHQRRQSAAICALRKLRKEQRVFQEDDCASIDDVAKTILNAIELIRAQGCAQLSANDRLNTLEQKLNGIQEGINALPELLAKTFIDQK</sequence>
<dbReference type="InterPro" id="IPR013099">
    <property type="entry name" value="K_chnl_dom"/>
</dbReference>
<keyword evidence="1" id="KW-1133">Transmembrane helix</keyword>
<dbReference type="InterPro" id="IPR036812">
    <property type="entry name" value="NAD(P)_OxRdtase_dom_sf"/>
</dbReference>
<feature type="transmembrane region" description="Helical" evidence="1">
    <location>
        <begin position="568"/>
        <end position="587"/>
    </location>
</feature>
<evidence type="ECO:0000256" key="1">
    <source>
        <dbReference type="SAM" id="Phobius"/>
    </source>
</evidence>
<dbReference type="SMART" id="SM01053">
    <property type="entry name" value="CaMBD"/>
    <property type="match status" value="1"/>
</dbReference>
<dbReference type="PANTHER" id="PTHR10153">
    <property type="entry name" value="SMALL CONDUCTANCE CALCIUM-ACTIVATED POTASSIUM CHANNEL"/>
    <property type="match status" value="1"/>
</dbReference>
<reference evidence="4" key="1">
    <citation type="submission" date="2022-11" db="UniProtKB">
        <authorList>
            <consortium name="WormBaseParasite"/>
        </authorList>
    </citation>
    <scope>IDENTIFICATION</scope>
</reference>
<protein>
    <submittedName>
        <fullName evidence="4">Calmodulin-binding domain-containing protein</fullName>
    </submittedName>
</protein>
<feature type="transmembrane region" description="Helical" evidence="1">
    <location>
        <begin position="415"/>
        <end position="433"/>
    </location>
</feature>
<feature type="transmembrane region" description="Helical" evidence="1">
    <location>
        <begin position="383"/>
        <end position="403"/>
    </location>
</feature>
<keyword evidence="3" id="KW-1185">Reference proteome</keyword>
<dbReference type="SUPFAM" id="SSF51430">
    <property type="entry name" value="NAD(P)-linked oxidoreductase"/>
    <property type="match status" value="1"/>
</dbReference>
<dbReference type="InterPro" id="IPR020471">
    <property type="entry name" value="AKR"/>
</dbReference>
<feature type="transmembrane region" description="Helical" evidence="1">
    <location>
        <begin position="531"/>
        <end position="556"/>
    </location>
</feature>
<dbReference type="WBParaSite" id="Gr19_v10_g2179.t1">
    <property type="protein sequence ID" value="Gr19_v10_g2179.t1"/>
    <property type="gene ID" value="Gr19_v10_g2179"/>
</dbReference>
<keyword evidence="1" id="KW-0812">Transmembrane</keyword>
<dbReference type="AlphaFoldDB" id="A0A914HKJ8"/>
<dbReference type="InterPro" id="IPR004178">
    <property type="entry name" value="CaM-bd_dom"/>
</dbReference>
<evidence type="ECO:0000313" key="4">
    <source>
        <dbReference type="WBParaSite" id="Gr19_v10_g2179.t1"/>
    </source>
</evidence>
<evidence type="ECO:0000259" key="2">
    <source>
        <dbReference type="SMART" id="SM01053"/>
    </source>
</evidence>
<dbReference type="GO" id="GO:0016286">
    <property type="term" value="F:small conductance calcium-activated potassium channel activity"/>
    <property type="evidence" value="ECO:0007669"/>
    <property type="project" value="InterPro"/>
</dbReference>
<dbReference type="GO" id="GO:0005516">
    <property type="term" value="F:calmodulin binding"/>
    <property type="evidence" value="ECO:0007669"/>
    <property type="project" value="InterPro"/>
</dbReference>
<dbReference type="GO" id="GO:0016491">
    <property type="term" value="F:oxidoreductase activity"/>
    <property type="evidence" value="ECO:0007669"/>
    <property type="project" value="InterPro"/>
</dbReference>
<dbReference type="Pfam" id="PF07885">
    <property type="entry name" value="Ion_trans_2"/>
    <property type="match status" value="1"/>
</dbReference>
<dbReference type="Pfam" id="PF00248">
    <property type="entry name" value="Aldo_ket_red"/>
    <property type="match status" value="1"/>
</dbReference>
<dbReference type="InterPro" id="IPR023210">
    <property type="entry name" value="NADP_OxRdtase_dom"/>
</dbReference>